<accession>A0A7X6BH81</accession>
<dbReference type="InterPro" id="IPR006260">
    <property type="entry name" value="TonB/TolA_C"/>
</dbReference>
<dbReference type="AlphaFoldDB" id="A0A7X6BH81"/>
<dbReference type="Gene3D" id="3.30.1150.10">
    <property type="match status" value="1"/>
</dbReference>
<evidence type="ECO:0000256" key="5">
    <source>
        <dbReference type="SAM" id="MobiDB-lite"/>
    </source>
</evidence>
<evidence type="ECO:0000313" key="7">
    <source>
        <dbReference type="EMBL" id="NJC06245.1"/>
    </source>
</evidence>
<keyword evidence="3" id="KW-1133">Transmembrane helix</keyword>
<dbReference type="InterPro" id="IPR037682">
    <property type="entry name" value="TonB_C"/>
</dbReference>
<evidence type="ECO:0000256" key="4">
    <source>
        <dbReference type="ARBA" id="ARBA00023136"/>
    </source>
</evidence>
<dbReference type="RefSeq" id="WP_245197936.1">
    <property type="nucleotide sequence ID" value="NZ_JAATJC010000001.1"/>
</dbReference>
<name>A0A7X6BH81_9SPHN</name>
<evidence type="ECO:0000313" key="8">
    <source>
        <dbReference type="Proteomes" id="UP000558192"/>
    </source>
</evidence>
<dbReference type="EMBL" id="JAATJC010000001">
    <property type="protein sequence ID" value="NJC06245.1"/>
    <property type="molecule type" value="Genomic_DNA"/>
</dbReference>
<evidence type="ECO:0000256" key="3">
    <source>
        <dbReference type="ARBA" id="ARBA00022989"/>
    </source>
</evidence>
<keyword evidence="4" id="KW-0472">Membrane</keyword>
<dbReference type="GO" id="GO:0016020">
    <property type="term" value="C:membrane"/>
    <property type="evidence" value="ECO:0007669"/>
    <property type="project" value="UniProtKB-SubCell"/>
</dbReference>
<dbReference type="SUPFAM" id="SSF74653">
    <property type="entry name" value="TolA/TonB C-terminal domain"/>
    <property type="match status" value="1"/>
</dbReference>
<evidence type="ECO:0000259" key="6">
    <source>
        <dbReference type="PROSITE" id="PS52015"/>
    </source>
</evidence>
<dbReference type="NCBIfam" id="TIGR01352">
    <property type="entry name" value="tonB_Cterm"/>
    <property type="match status" value="1"/>
</dbReference>
<evidence type="ECO:0000256" key="2">
    <source>
        <dbReference type="ARBA" id="ARBA00022692"/>
    </source>
</evidence>
<evidence type="ECO:0000256" key="1">
    <source>
        <dbReference type="ARBA" id="ARBA00004167"/>
    </source>
</evidence>
<protein>
    <submittedName>
        <fullName evidence="7">Protein TonB</fullName>
    </submittedName>
</protein>
<feature type="compositionally biased region" description="Basic and acidic residues" evidence="5">
    <location>
        <begin position="24"/>
        <end position="39"/>
    </location>
</feature>
<dbReference type="Proteomes" id="UP000558192">
    <property type="component" value="Unassembled WGS sequence"/>
</dbReference>
<sequence length="148" mass="16246">MVLLAAVFALLFWGWQQDWTDDAPAEREAPAIEPPRRVPVDPPSPPPAKDPPAQRAQANLASYFTEDDYPTEAIRKEEQGAVAFVLAVSPEGRVTACRIATSSGSAALDGATCRILRSRARFRPALDERGQRVPDEMRGRIKWVLPPG</sequence>
<feature type="region of interest" description="Disordered" evidence="5">
    <location>
        <begin position="23"/>
        <end position="55"/>
    </location>
</feature>
<feature type="domain" description="TonB C-terminal" evidence="6">
    <location>
        <begin position="54"/>
        <end position="148"/>
    </location>
</feature>
<dbReference type="Pfam" id="PF03544">
    <property type="entry name" value="TonB_C"/>
    <property type="match status" value="1"/>
</dbReference>
<dbReference type="GO" id="GO:0055085">
    <property type="term" value="P:transmembrane transport"/>
    <property type="evidence" value="ECO:0007669"/>
    <property type="project" value="InterPro"/>
</dbReference>
<feature type="compositionally biased region" description="Pro residues" evidence="5">
    <location>
        <begin position="40"/>
        <end position="50"/>
    </location>
</feature>
<reference evidence="7 8" key="1">
    <citation type="submission" date="2020-03" db="EMBL/GenBank/DDBJ databases">
        <title>Genomic Encyclopedia of Type Strains, Phase IV (KMG-IV): sequencing the most valuable type-strain genomes for metagenomic binning, comparative biology and taxonomic classification.</title>
        <authorList>
            <person name="Goeker M."/>
        </authorList>
    </citation>
    <scope>NUCLEOTIDE SEQUENCE [LARGE SCALE GENOMIC DNA]</scope>
    <source>
        <strain evidence="7 8">DSM 16846</strain>
    </source>
</reference>
<organism evidence="7 8">
    <name type="scientific">Sphingomonas kaistensis</name>
    <dbReference type="NCBI Taxonomy" id="298708"/>
    <lineage>
        <taxon>Bacteria</taxon>
        <taxon>Pseudomonadati</taxon>
        <taxon>Pseudomonadota</taxon>
        <taxon>Alphaproteobacteria</taxon>
        <taxon>Sphingomonadales</taxon>
        <taxon>Sphingomonadaceae</taxon>
        <taxon>Sphingomonas</taxon>
    </lineage>
</organism>
<comment type="caution">
    <text evidence="7">The sequence shown here is derived from an EMBL/GenBank/DDBJ whole genome shotgun (WGS) entry which is preliminary data.</text>
</comment>
<gene>
    <name evidence="7" type="ORF">GGQ97_002038</name>
</gene>
<keyword evidence="8" id="KW-1185">Reference proteome</keyword>
<comment type="subcellular location">
    <subcellularLocation>
        <location evidence="1">Membrane</location>
        <topology evidence="1">Single-pass membrane protein</topology>
    </subcellularLocation>
</comment>
<proteinExistence type="predicted"/>
<keyword evidence="2" id="KW-0812">Transmembrane</keyword>
<dbReference type="PROSITE" id="PS52015">
    <property type="entry name" value="TONB_CTD"/>
    <property type="match status" value="1"/>
</dbReference>